<keyword evidence="6" id="KW-0500">Molybdenum</keyword>
<name>A0A5C5XHA9_9PLAN</name>
<dbReference type="InterPro" id="IPR036135">
    <property type="entry name" value="MoeA_linker/N_sf"/>
</dbReference>
<evidence type="ECO:0000256" key="4">
    <source>
        <dbReference type="ARBA" id="ARBA00023150"/>
    </source>
</evidence>
<dbReference type="OrthoDB" id="9804758at2"/>
<keyword evidence="9" id="KW-1185">Reference proteome</keyword>
<keyword evidence="4 6" id="KW-0501">Molybdenum cofactor biosynthesis</keyword>
<dbReference type="InterPro" id="IPR036688">
    <property type="entry name" value="MoeA_C_domain_IV_sf"/>
</dbReference>
<dbReference type="Pfam" id="PF03453">
    <property type="entry name" value="MoeA_N"/>
    <property type="match status" value="1"/>
</dbReference>
<dbReference type="GO" id="GO:0046872">
    <property type="term" value="F:metal ion binding"/>
    <property type="evidence" value="ECO:0007669"/>
    <property type="project" value="UniProtKB-UniRule"/>
</dbReference>
<dbReference type="Gene3D" id="2.40.340.10">
    <property type="entry name" value="MoeA, C-terminal, domain IV"/>
    <property type="match status" value="1"/>
</dbReference>
<dbReference type="UniPathway" id="UPA00344"/>
<keyword evidence="6 8" id="KW-0808">Transferase</keyword>
<proteinExistence type="inferred from homology"/>
<comment type="pathway">
    <text evidence="2 6">Cofactor biosynthesis; molybdopterin biosynthesis.</text>
</comment>
<dbReference type="GO" id="GO:0005829">
    <property type="term" value="C:cytosol"/>
    <property type="evidence" value="ECO:0007669"/>
    <property type="project" value="TreeGrafter"/>
</dbReference>
<evidence type="ECO:0000256" key="6">
    <source>
        <dbReference type="RuleBase" id="RU365090"/>
    </source>
</evidence>
<sequence length="408" mass="44160">MLSVSEAFQLIEQTILPASVCEVPLSQAAGRVSACDVISDSDSPPFNKALMDGFAIRTLDIQDDVRLKVIERITAGEVPQCSLEPGTAIQVMTGAQLPAGTDAVIRIEDVLTPEEDEISFTIDSISPGRNVMSRGESMQMGEVVVACGERLAFPKIALLAELGRSKVSIIPQPSVAVLATGNELVPIDQTPGPGQIRNSNETMLVAQVENAGVKAVPLGIARDDRDDLRSHMKTGLQSDFLLLSGGVSAGVLDLVPSVLAELGVQQVFHKVHMKPGKPIWFGVRPADAENSRPCYVFGLPGNPVSSMVCCELFVKFALNRIENLPGLPAESRKARLRQAHLVKGDRPVYYPARITHNDHELTATPVRWVGSADLRGASEANGMILFTPRDAEYQENEIVDVWKWIEII</sequence>
<comment type="cofactor">
    <cofactor evidence="6">
        <name>Mg(2+)</name>
        <dbReference type="ChEBI" id="CHEBI:18420"/>
    </cofactor>
</comment>
<comment type="caution">
    <text evidence="8">The sequence shown here is derived from an EMBL/GenBank/DDBJ whole genome shotgun (WGS) entry which is preliminary data.</text>
</comment>
<comment type="function">
    <text evidence="1 6">Catalyzes the insertion of molybdate into adenylated molybdopterin with the concomitant release of AMP.</text>
</comment>
<keyword evidence="6" id="KW-0460">Magnesium</keyword>
<dbReference type="Gene3D" id="3.90.105.10">
    <property type="entry name" value="Molybdopterin biosynthesis moea protein, domain 2"/>
    <property type="match status" value="1"/>
</dbReference>
<evidence type="ECO:0000256" key="3">
    <source>
        <dbReference type="ARBA" id="ARBA00010763"/>
    </source>
</evidence>
<evidence type="ECO:0000313" key="9">
    <source>
        <dbReference type="Proteomes" id="UP000316095"/>
    </source>
</evidence>
<reference evidence="8 9" key="1">
    <citation type="submission" date="2019-02" db="EMBL/GenBank/DDBJ databases">
        <title>Deep-cultivation of Planctomycetes and their phenomic and genomic characterization uncovers novel biology.</title>
        <authorList>
            <person name="Wiegand S."/>
            <person name="Jogler M."/>
            <person name="Boedeker C."/>
            <person name="Pinto D."/>
            <person name="Vollmers J."/>
            <person name="Rivas-Marin E."/>
            <person name="Kohn T."/>
            <person name="Peeters S.H."/>
            <person name="Heuer A."/>
            <person name="Rast P."/>
            <person name="Oberbeckmann S."/>
            <person name="Bunk B."/>
            <person name="Jeske O."/>
            <person name="Meyerdierks A."/>
            <person name="Storesund J.E."/>
            <person name="Kallscheuer N."/>
            <person name="Luecker S."/>
            <person name="Lage O.M."/>
            <person name="Pohl T."/>
            <person name="Merkel B.J."/>
            <person name="Hornburger P."/>
            <person name="Mueller R.-W."/>
            <person name="Bruemmer F."/>
            <person name="Labrenz M."/>
            <person name="Spormann A.M."/>
            <person name="Op Den Camp H."/>
            <person name="Overmann J."/>
            <person name="Amann R."/>
            <person name="Jetten M.S.M."/>
            <person name="Mascher T."/>
            <person name="Medema M.H."/>
            <person name="Devos D.P."/>
            <person name="Kaster A.-K."/>
            <person name="Ovreas L."/>
            <person name="Rohde M."/>
            <person name="Galperin M.Y."/>
            <person name="Jogler C."/>
        </authorList>
    </citation>
    <scope>NUCLEOTIDE SEQUENCE [LARGE SCALE GENOMIC DNA]</scope>
    <source>
        <strain evidence="8 9">Pan54</strain>
    </source>
</reference>
<dbReference type="Proteomes" id="UP000316095">
    <property type="component" value="Unassembled WGS sequence"/>
</dbReference>
<dbReference type="InterPro" id="IPR036425">
    <property type="entry name" value="MoaB/Mog-like_dom_sf"/>
</dbReference>
<dbReference type="SUPFAM" id="SSF63882">
    <property type="entry name" value="MoeA N-terminal region -like"/>
    <property type="match status" value="1"/>
</dbReference>
<dbReference type="InterPro" id="IPR008284">
    <property type="entry name" value="MoCF_biosynth_CS"/>
</dbReference>
<dbReference type="Pfam" id="PF00994">
    <property type="entry name" value="MoCF_biosynth"/>
    <property type="match status" value="1"/>
</dbReference>
<dbReference type="SMART" id="SM00852">
    <property type="entry name" value="MoCF_biosynth"/>
    <property type="match status" value="1"/>
</dbReference>
<dbReference type="InterPro" id="IPR001453">
    <property type="entry name" value="MoaB/Mog_dom"/>
</dbReference>
<dbReference type="Gene3D" id="3.40.980.10">
    <property type="entry name" value="MoaB/Mog-like domain"/>
    <property type="match status" value="1"/>
</dbReference>
<dbReference type="InterPro" id="IPR005111">
    <property type="entry name" value="MoeA_C_domain_IV"/>
</dbReference>
<dbReference type="InterPro" id="IPR005110">
    <property type="entry name" value="MoeA_linker/N"/>
</dbReference>
<keyword evidence="6" id="KW-0479">Metal-binding</keyword>
<dbReference type="Pfam" id="PF03454">
    <property type="entry name" value="MoeA_C"/>
    <property type="match status" value="1"/>
</dbReference>
<evidence type="ECO:0000256" key="1">
    <source>
        <dbReference type="ARBA" id="ARBA00002901"/>
    </source>
</evidence>
<dbReference type="GO" id="GO:0061599">
    <property type="term" value="F:molybdopterin molybdotransferase activity"/>
    <property type="evidence" value="ECO:0007669"/>
    <property type="project" value="UniProtKB-UniRule"/>
</dbReference>
<dbReference type="PANTHER" id="PTHR10192:SF5">
    <property type="entry name" value="GEPHYRIN"/>
    <property type="match status" value="1"/>
</dbReference>
<evidence type="ECO:0000256" key="5">
    <source>
        <dbReference type="ARBA" id="ARBA00047317"/>
    </source>
</evidence>
<evidence type="ECO:0000259" key="7">
    <source>
        <dbReference type="SMART" id="SM00852"/>
    </source>
</evidence>
<dbReference type="EMBL" id="SJPG01000001">
    <property type="protein sequence ID" value="TWT62214.1"/>
    <property type="molecule type" value="Genomic_DNA"/>
</dbReference>
<feature type="domain" description="MoaB/Mog" evidence="7">
    <location>
        <begin position="176"/>
        <end position="320"/>
    </location>
</feature>
<evidence type="ECO:0000256" key="2">
    <source>
        <dbReference type="ARBA" id="ARBA00005046"/>
    </source>
</evidence>
<protein>
    <recommendedName>
        <fullName evidence="6">Molybdopterin molybdenumtransferase</fullName>
        <ecNumber evidence="6">2.10.1.1</ecNumber>
    </recommendedName>
</protein>
<dbReference type="EC" id="2.10.1.1" evidence="6"/>
<dbReference type="NCBIfam" id="NF045515">
    <property type="entry name" value="Glp_gephyrin"/>
    <property type="match status" value="1"/>
</dbReference>
<dbReference type="RefSeq" id="WP_146504098.1">
    <property type="nucleotide sequence ID" value="NZ_SJPG01000001.1"/>
</dbReference>
<gene>
    <name evidence="8" type="primary">moeA</name>
    <name evidence="8" type="ORF">Pan54_29550</name>
</gene>
<organism evidence="8 9">
    <name type="scientific">Rubinisphaera italica</name>
    <dbReference type="NCBI Taxonomy" id="2527969"/>
    <lineage>
        <taxon>Bacteria</taxon>
        <taxon>Pseudomonadati</taxon>
        <taxon>Planctomycetota</taxon>
        <taxon>Planctomycetia</taxon>
        <taxon>Planctomycetales</taxon>
        <taxon>Planctomycetaceae</taxon>
        <taxon>Rubinisphaera</taxon>
    </lineage>
</organism>
<dbReference type="SUPFAM" id="SSF53218">
    <property type="entry name" value="Molybdenum cofactor biosynthesis proteins"/>
    <property type="match status" value="1"/>
</dbReference>
<dbReference type="InterPro" id="IPR038987">
    <property type="entry name" value="MoeA-like"/>
</dbReference>
<dbReference type="CDD" id="cd00887">
    <property type="entry name" value="MoeA"/>
    <property type="match status" value="1"/>
</dbReference>
<dbReference type="Gene3D" id="2.170.190.11">
    <property type="entry name" value="Molybdopterin biosynthesis moea protein, domain 3"/>
    <property type="match status" value="1"/>
</dbReference>
<comment type="similarity">
    <text evidence="3 6">Belongs to the MoeA family.</text>
</comment>
<evidence type="ECO:0000313" key="8">
    <source>
        <dbReference type="EMBL" id="TWT62214.1"/>
    </source>
</evidence>
<dbReference type="PANTHER" id="PTHR10192">
    <property type="entry name" value="MOLYBDOPTERIN BIOSYNTHESIS PROTEIN"/>
    <property type="match status" value="1"/>
</dbReference>
<accession>A0A5C5XHA9</accession>
<comment type="catalytic activity">
    <reaction evidence="5">
        <text>adenylyl-molybdopterin + molybdate = Mo-molybdopterin + AMP + H(+)</text>
        <dbReference type="Rhea" id="RHEA:35047"/>
        <dbReference type="ChEBI" id="CHEBI:15378"/>
        <dbReference type="ChEBI" id="CHEBI:36264"/>
        <dbReference type="ChEBI" id="CHEBI:62727"/>
        <dbReference type="ChEBI" id="CHEBI:71302"/>
        <dbReference type="ChEBI" id="CHEBI:456215"/>
        <dbReference type="EC" id="2.10.1.1"/>
    </reaction>
</comment>
<dbReference type="AlphaFoldDB" id="A0A5C5XHA9"/>
<dbReference type="PROSITE" id="PS01079">
    <property type="entry name" value="MOCF_BIOSYNTHESIS_2"/>
    <property type="match status" value="1"/>
</dbReference>
<dbReference type="SUPFAM" id="SSF63867">
    <property type="entry name" value="MoeA C-terminal domain-like"/>
    <property type="match status" value="1"/>
</dbReference>
<dbReference type="NCBIfam" id="TIGR00177">
    <property type="entry name" value="molyb_syn"/>
    <property type="match status" value="1"/>
</dbReference>
<dbReference type="GO" id="GO:0006777">
    <property type="term" value="P:Mo-molybdopterin cofactor biosynthetic process"/>
    <property type="evidence" value="ECO:0007669"/>
    <property type="project" value="UniProtKB-UniRule"/>
</dbReference>